<dbReference type="InterPro" id="IPR029069">
    <property type="entry name" value="HotDog_dom_sf"/>
</dbReference>
<feature type="active site" evidence="1">
    <location>
        <position position="50"/>
    </location>
</feature>
<dbReference type="Proteomes" id="UP000035762">
    <property type="component" value="Unassembled WGS sequence"/>
</dbReference>
<gene>
    <name evidence="4" type="primary">flK</name>
    <name evidence="4" type="ORF">BN961_01261</name>
</gene>
<dbReference type="Gene3D" id="3.10.129.10">
    <property type="entry name" value="Hotdog Thioesterase"/>
    <property type="match status" value="1"/>
</dbReference>
<name>A0A090MK95_AFIFE</name>
<feature type="binding site" evidence="2">
    <location>
        <position position="120"/>
    </location>
    <ligand>
        <name>substrate</name>
    </ligand>
</feature>
<dbReference type="PANTHER" id="PTHR36934">
    <property type="entry name" value="BLR0278 PROTEIN"/>
    <property type="match status" value="1"/>
</dbReference>
<evidence type="ECO:0000256" key="1">
    <source>
        <dbReference type="PIRSR" id="PIRSR014972-1"/>
    </source>
</evidence>
<evidence type="ECO:0000313" key="5">
    <source>
        <dbReference type="Proteomes" id="UP000035762"/>
    </source>
</evidence>
<dbReference type="PIRSF" id="PIRSF014972">
    <property type="entry name" value="FlK"/>
    <property type="match status" value="1"/>
</dbReference>
<feature type="active site" evidence="1">
    <location>
        <position position="42"/>
    </location>
</feature>
<dbReference type="CDD" id="cd03440">
    <property type="entry name" value="hot_dog"/>
    <property type="match status" value="1"/>
</dbReference>
<accession>A0A090MK95</accession>
<dbReference type="Pfam" id="PF22636">
    <property type="entry name" value="FlK"/>
    <property type="match status" value="1"/>
</dbReference>
<reference evidence="4 5" key="1">
    <citation type="journal article" date="2014" name="Genome Announc.">
        <title>Genome Sequence of Afipia felis Strain 76713, Isolated in Hospital Water Using an Amoeba Co-Culture Procedure.</title>
        <authorList>
            <person name="Benamar S."/>
            <person name="La Scola B."/>
            <person name="Croce O."/>
        </authorList>
    </citation>
    <scope>NUCLEOTIDE SEQUENCE [LARGE SCALE GENOMIC DNA]</scope>
    <source>
        <strain evidence="4 5">76713</strain>
    </source>
</reference>
<sequence>MKPSLTAGSTHRFTYRVPENKTVPHLFPEARDFQIMPHVFATGYMVGLMEWACMDMIRPHLEEGEGTLGTLINVNHTAATPPGLTIHVDVECTDVKGKLLRFNVKAHDGVDVIGEGRHERYAVMWDKFKARVSEKAAKAGVAA</sequence>
<organism evidence="4 5">
    <name type="scientific">Afipia felis</name>
    <name type="common">Cat scratch disease bacillus</name>
    <dbReference type="NCBI Taxonomy" id="1035"/>
    <lineage>
        <taxon>Bacteria</taxon>
        <taxon>Pseudomonadati</taxon>
        <taxon>Pseudomonadota</taxon>
        <taxon>Alphaproteobacteria</taxon>
        <taxon>Hyphomicrobiales</taxon>
        <taxon>Nitrobacteraceae</taxon>
        <taxon>Afipia</taxon>
    </lineage>
</organism>
<evidence type="ECO:0000256" key="2">
    <source>
        <dbReference type="PIRSR" id="PIRSR014972-2"/>
    </source>
</evidence>
<dbReference type="RefSeq" id="WP_048755949.1">
    <property type="nucleotide sequence ID" value="NZ_CCAZ020000001.1"/>
</dbReference>
<dbReference type="SUPFAM" id="SSF54637">
    <property type="entry name" value="Thioesterase/thiol ester dehydrase-isomerase"/>
    <property type="match status" value="1"/>
</dbReference>
<evidence type="ECO:0000313" key="4">
    <source>
        <dbReference type="EMBL" id="CEG07855.1"/>
    </source>
</evidence>
<protein>
    <submittedName>
        <fullName evidence="4">Fluoroacetyl-CoA thioesterase</fullName>
    </submittedName>
</protein>
<comment type="caution">
    <text evidence="4">The sequence shown here is derived from an EMBL/GenBank/DDBJ whole genome shotgun (WGS) entry which is preliminary data.</text>
</comment>
<feature type="domain" description="Fluoroacetyl-CoA-specific thioesterase-like" evidence="3">
    <location>
        <begin position="34"/>
        <end position="124"/>
    </location>
</feature>
<keyword evidence="5" id="KW-1185">Reference proteome</keyword>
<dbReference type="OrthoDB" id="6902891at2"/>
<proteinExistence type="predicted"/>
<feature type="binding site" evidence="2">
    <location>
        <position position="69"/>
    </location>
    <ligand>
        <name>substrate</name>
    </ligand>
</feature>
<feature type="active site" evidence="1">
    <location>
        <position position="76"/>
    </location>
</feature>
<dbReference type="STRING" id="1035.BN961_01261"/>
<dbReference type="PANTHER" id="PTHR36934:SF1">
    <property type="entry name" value="THIOESTERASE DOMAIN-CONTAINING PROTEIN"/>
    <property type="match status" value="1"/>
</dbReference>
<dbReference type="InterPro" id="IPR025540">
    <property type="entry name" value="FlK"/>
</dbReference>
<dbReference type="AlphaFoldDB" id="A0A090MK95"/>
<dbReference type="EMBL" id="CCAZ020000001">
    <property type="protein sequence ID" value="CEG07855.1"/>
    <property type="molecule type" value="Genomic_DNA"/>
</dbReference>
<dbReference type="InterPro" id="IPR054485">
    <property type="entry name" value="FlK-like_dom"/>
</dbReference>
<evidence type="ECO:0000259" key="3">
    <source>
        <dbReference type="Pfam" id="PF22636"/>
    </source>
</evidence>